<dbReference type="Gene3D" id="2.40.10.270">
    <property type="entry name" value="Bacteriophage SPP1 head-tail adaptor protein"/>
    <property type="match status" value="1"/>
</dbReference>
<gene>
    <name evidence="1" type="ORF">LMG26788_02173</name>
</gene>
<accession>A0A6S7CQX4</accession>
<dbReference type="Proteomes" id="UP000494203">
    <property type="component" value="Unassembled WGS sequence"/>
</dbReference>
<name>A0A6S7CQX4_9BURK</name>
<reference evidence="1 2" key="1">
    <citation type="submission" date="2020-04" db="EMBL/GenBank/DDBJ databases">
        <authorList>
            <person name="De Canck E."/>
        </authorList>
    </citation>
    <scope>NUCLEOTIDE SEQUENCE [LARGE SCALE GENOMIC DNA]</scope>
    <source>
        <strain evidence="1 2">LMG 26788</strain>
    </source>
</reference>
<sequence>MRAGTFNRLVTVFGPPGAQDSWGHPDGARQNLGTLWANVGRLSGKALIRAGGLQAEVTTSIRVRYGALRRMGLQNGMVLECAGSTYEIRVILPDEAGREYVDLVCGEVGNG</sequence>
<dbReference type="NCBIfam" id="TIGR01563">
    <property type="entry name" value="gp16_SPP1"/>
    <property type="match status" value="1"/>
</dbReference>
<protein>
    <recommendedName>
        <fullName evidence="3">Head-tail adaptor protein</fullName>
    </recommendedName>
</protein>
<evidence type="ECO:0000313" key="1">
    <source>
        <dbReference type="EMBL" id="CAB3859230.1"/>
    </source>
</evidence>
<dbReference type="InterPro" id="IPR038666">
    <property type="entry name" value="SSP1_head-tail_sf"/>
</dbReference>
<evidence type="ECO:0008006" key="3">
    <source>
        <dbReference type="Google" id="ProtNLM"/>
    </source>
</evidence>
<dbReference type="EMBL" id="CADIKZ010000005">
    <property type="protein sequence ID" value="CAB3859230.1"/>
    <property type="molecule type" value="Genomic_DNA"/>
</dbReference>
<organism evidence="1 2">
    <name type="scientific">Achromobacter pulmonis</name>
    <dbReference type="NCBI Taxonomy" id="1389932"/>
    <lineage>
        <taxon>Bacteria</taxon>
        <taxon>Pseudomonadati</taxon>
        <taxon>Pseudomonadota</taxon>
        <taxon>Betaproteobacteria</taxon>
        <taxon>Burkholderiales</taxon>
        <taxon>Alcaligenaceae</taxon>
        <taxon>Achromobacter</taxon>
    </lineage>
</organism>
<dbReference type="RefSeq" id="WP_175140771.1">
    <property type="nucleotide sequence ID" value="NZ_CADIKZ010000005.1"/>
</dbReference>
<dbReference type="InterPro" id="IPR008767">
    <property type="entry name" value="Phage_SPP1_head-tail_adaptor"/>
</dbReference>
<keyword evidence="2" id="KW-1185">Reference proteome</keyword>
<proteinExistence type="predicted"/>
<dbReference type="AlphaFoldDB" id="A0A6S7CQX4"/>
<evidence type="ECO:0000313" key="2">
    <source>
        <dbReference type="Proteomes" id="UP000494203"/>
    </source>
</evidence>
<dbReference type="Pfam" id="PF05521">
    <property type="entry name" value="Phage_HCP"/>
    <property type="match status" value="1"/>
</dbReference>